<feature type="region of interest" description="Disordered" evidence="2">
    <location>
        <begin position="55"/>
        <end position="109"/>
    </location>
</feature>
<sequence>MFFSSTKKATESSPSDNDFGQHAASSSKQQAGGSAAPSCVFGILLFNPLLLPDGAAPREEKGSDLASESGSSEHEKEEDNADGLSREEREQESKIIYSYPPNREPEERRSQAGLLEGLLMFAKPFSPLGLPVQSICTEKYIIVMEEVEKDFWLSMTFAANAVSSLAIPEKASHRADEDTEEAILLGVLRGFYALFRLLHGRFGAFLERDRRHELLDVLNDYAPSFVETLDGSRLSLFNAVAGFHFAPVDRLPYLAVPSLISLLKHNYPCILHAALLLNGCLVYHSMNTPVDDGCLMGSSEIRHQAAGLSFEPEALLVLYNYLVCTEGNASVDPHKLLKPPYARVPTAAARPGGGCSSFGRSVREEGNPCFLFGPVGQFAFLPTVHLGDNSTGCLLALLYEQLLLILVLDETDQRISDVTFLQSLRTAAVEGPCGLRELNGILSSEFKKVMKQEDTYRFIYFNQANRAIRISNKSCPQNSNSPPFFKNFCFSAQELQRVGHMHCKFLGFSASPPMLNGCKGSRRASDGAISPSSSNCSKKAETHKEEDSTAAEKGGWATGVRAGGKSLMEVKLQQQEMGILDSVRTMAVKDSQSGWLIGRRTCDREYFLALDDAKTTFTKAMEDVQRFSALHFSNIFV</sequence>
<dbReference type="GO" id="GO:0035658">
    <property type="term" value="C:Mon1-Ccz1 complex"/>
    <property type="evidence" value="ECO:0007669"/>
    <property type="project" value="InterPro"/>
</dbReference>
<dbReference type="VEuPathDB" id="ToxoDB:cyc_00465"/>
<accession>A0A1D3CUT4</accession>
<evidence type="ECO:0000313" key="4">
    <source>
        <dbReference type="EMBL" id="OEH74969.1"/>
    </source>
</evidence>
<dbReference type="InterPro" id="IPR043987">
    <property type="entry name" value="CCZ1/INTU/HSP4_longin_1"/>
</dbReference>
<dbReference type="GO" id="GO:0016192">
    <property type="term" value="P:vesicle-mediated transport"/>
    <property type="evidence" value="ECO:0007669"/>
    <property type="project" value="InterPro"/>
</dbReference>
<dbReference type="InterPro" id="IPR013176">
    <property type="entry name" value="Ccz1"/>
</dbReference>
<dbReference type="InParanoid" id="A0A1D3CUT4"/>
<feature type="compositionally biased region" description="Basic and acidic residues" evidence="2">
    <location>
        <begin position="84"/>
        <end position="93"/>
    </location>
</feature>
<feature type="domain" description="CCZ1/INTU/HSP4 first Longin" evidence="3">
    <location>
        <begin position="85"/>
        <end position="200"/>
    </location>
</feature>
<comment type="similarity">
    <text evidence="1">Belongs to the CCZ1 family.</text>
</comment>
<proteinExistence type="inferred from homology"/>
<reference evidence="4 5" key="1">
    <citation type="journal article" date="2016" name="BMC Genomics">
        <title>Comparative genomics reveals Cyclospora cayetanensis possesses coccidia-like metabolism and invasion components but unique surface antigens.</title>
        <authorList>
            <person name="Liu S."/>
            <person name="Wang L."/>
            <person name="Zheng H."/>
            <person name="Xu Z."/>
            <person name="Roellig D.M."/>
            <person name="Li N."/>
            <person name="Frace M.A."/>
            <person name="Tang K."/>
            <person name="Arrowood M.J."/>
            <person name="Moss D.M."/>
            <person name="Zhang L."/>
            <person name="Feng Y."/>
            <person name="Xiao L."/>
        </authorList>
    </citation>
    <scope>NUCLEOTIDE SEQUENCE [LARGE SCALE GENOMIC DNA]</scope>
    <source>
        <strain evidence="4 5">CHN_HEN01</strain>
    </source>
</reference>
<feature type="compositionally biased region" description="Low complexity" evidence="2">
    <location>
        <begin position="20"/>
        <end position="35"/>
    </location>
</feature>
<dbReference type="FunCoup" id="A0A1D3CUT4">
    <property type="interactions" value="25"/>
</dbReference>
<dbReference type="AlphaFoldDB" id="A0A1D3CUT4"/>
<gene>
    <name evidence="4" type="ORF">cyc_00465</name>
</gene>
<dbReference type="Pfam" id="PF19031">
    <property type="entry name" value="Intu_longin_1"/>
    <property type="match status" value="1"/>
</dbReference>
<feature type="region of interest" description="Disordered" evidence="2">
    <location>
        <begin position="1"/>
        <end position="35"/>
    </location>
</feature>
<evidence type="ECO:0000259" key="3">
    <source>
        <dbReference type="Pfam" id="PF19031"/>
    </source>
</evidence>
<dbReference type="Proteomes" id="UP000095192">
    <property type="component" value="Unassembled WGS sequence"/>
</dbReference>
<evidence type="ECO:0000256" key="2">
    <source>
        <dbReference type="SAM" id="MobiDB-lite"/>
    </source>
</evidence>
<dbReference type="PANTHER" id="PTHR13056:SF0">
    <property type="entry name" value="VACUOLAR FUSION PROTEIN CCZ1 HOMOLOG-RELATED"/>
    <property type="match status" value="1"/>
</dbReference>
<feature type="region of interest" description="Disordered" evidence="2">
    <location>
        <begin position="519"/>
        <end position="552"/>
    </location>
</feature>
<name>A0A1D3CUT4_9EIME</name>
<feature type="compositionally biased region" description="Polar residues" evidence="2">
    <location>
        <begin position="1"/>
        <end position="18"/>
    </location>
</feature>
<evidence type="ECO:0000256" key="1">
    <source>
        <dbReference type="ARBA" id="ARBA00005352"/>
    </source>
</evidence>
<dbReference type="EMBL" id="JROU02001859">
    <property type="protein sequence ID" value="OEH74969.1"/>
    <property type="molecule type" value="Genomic_DNA"/>
</dbReference>
<evidence type="ECO:0000313" key="5">
    <source>
        <dbReference type="Proteomes" id="UP000095192"/>
    </source>
</evidence>
<comment type="caution">
    <text evidence="4">The sequence shown here is derived from an EMBL/GenBank/DDBJ whole genome shotgun (WGS) entry which is preliminary data.</text>
</comment>
<dbReference type="PANTHER" id="PTHR13056">
    <property type="entry name" value="VACUOLAR FUSION PROTEIN CCZ1 HOMOLOG-RELATED"/>
    <property type="match status" value="1"/>
</dbReference>
<feature type="compositionally biased region" description="Basic and acidic residues" evidence="2">
    <location>
        <begin position="538"/>
        <end position="547"/>
    </location>
</feature>
<keyword evidence="5" id="KW-1185">Reference proteome</keyword>
<organism evidence="4 5">
    <name type="scientific">Cyclospora cayetanensis</name>
    <dbReference type="NCBI Taxonomy" id="88456"/>
    <lineage>
        <taxon>Eukaryota</taxon>
        <taxon>Sar</taxon>
        <taxon>Alveolata</taxon>
        <taxon>Apicomplexa</taxon>
        <taxon>Conoidasida</taxon>
        <taxon>Coccidia</taxon>
        <taxon>Eucoccidiorida</taxon>
        <taxon>Eimeriorina</taxon>
        <taxon>Eimeriidae</taxon>
        <taxon>Cyclospora</taxon>
    </lineage>
</organism>
<dbReference type="VEuPathDB" id="ToxoDB:LOC34617642"/>
<protein>
    <recommendedName>
        <fullName evidence="3">CCZ1/INTU/HSP4 first Longin domain-containing protein</fullName>
    </recommendedName>
</protein>